<feature type="domain" description="Quercetin 2,3-dioxygenase C-terminal cupin" evidence="4">
    <location>
        <begin position="157"/>
        <end position="238"/>
    </location>
</feature>
<dbReference type="PANTHER" id="PTHR43212">
    <property type="entry name" value="QUERCETIN 2,3-DIOXYGENASE"/>
    <property type="match status" value="1"/>
</dbReference>
<keyword evidence="6" id="KW-1185">Reference proteome</keyword>
<comment type="similarity">
    <text evidence="1 2">Belongs to the pirin family.</text>
</comment>
<dbReference type="SUPFAM" id="SSF51182">
    <property type="entry name" value="RmlC-like cupins"/>
    <property type="match status" value="1"/>
</dbReference>
<proteinExistence type="inferred from homology"/>
<dbReference type="InterPro" id="IPR011051">
    <property type="entry name" value="RmlC_Cupin_sf"/>
</dbReference>
<reference evidence="5" key="1">
    <citation type="submission" date="2022-03" db="EMBL/GenBank/DDBJ databases">
        <title>Identification of a novel bacterium isolated from mangrove sediments.</title>
        <authorList>
            <person name="Pan X."/>
        </authorList>
    </citation>
    <scope>NUCLEOTIDE SEQUENCE</scope>
    <source>
        <strain evidence="5">B1949</strain>
    </source>
</reference>
<evidence type="ECO:0000313" key="6">
    <source>
        <dbReference type="Proteomes" id="UP001162881"/>
    </source>
</evidence>
<comment type="caution">
    <text evidence="5">The sequence shown here is derived from an EMBL/GenBank/DDBJ whole genome shotgun (WGS) entry which is preliminary data.</text>
</comment>
<dbReference type="InterPro" id="IPR041602">
    <property type="entry name" value="Quercetinase_C"/>
</dbReference>
<feature type="domain" description="Pirin N-terminal" evidence="3">
    <location>
        <begin position="16"/>
        <end position="118"/>
    </location>
</feature>
<dbReference type="InterPro" id="IPR003829">
    <property type="entry name" value="Pirin_N_dom"/>
</dbReference>
<dbReference type="Gene3D" id="2.60.120.10">
    <property type="entry name" value="Jelly Rolls"/>
    <property type="match status" value="2"/>
</dbReference>
<evidence type="ECO:0000256" key="2">
    <source>
        <dbReference type="RuleBase" id="RU003457"/>
    </source>
</evidence>
<name>A0ABT0BDS5_9SPHN</name>
<dbReference type="InterPro" id="IPR012093">
    <property type="entry name" value="Pirin"/>
</dbReference>
<gene>
    <name evidence="5" type="ORF">MTR62_10635</name>
</gene>
<dbReference type="EMBL" id="JALHLF010000036">
    <property type="protein sequence ID" value="MCJ2183144.1"/>
    <property type="molecule type" value="Genomic_DNA"/>
</dbReference>
<evidence type="ECO:0000256" key="1">
    <source>
        <dbReference type="ARBA" id="ARBA00008416"/>
    </source>
</evidence>
<dbReference type="RefSeq" id="WP_244020545.1">
    <property type="nucleotide sequence ID" value="NZ_JALHLF010000036.1"/>
</dbReference>
<dbReference type="InterPro" id="IPR014710">
    <property type="entry name" value="RmlC-like_jellyroll"/>
</dbReference>
<protein>
    <submittedName>
        <fullName evidence="5">Pirin family protein</fullName>
    </submittedName>
</protein>
<evidence type="ECO:0000259" key="4">
    <source>
        <dbReference type="Pfam" id="PF17954"/>
    </source>
</evidence>
<organism evidence="5 6">
    <name type="scientific">Novosphingobium organovorum</name>
    <dbReference type="NCBI Taxonomy" id="2930092"/>
    <lineage>
        <taxon>Bacteria</taxon>
        <taxon>Pseudomonadati</taxon>
        <taxon>Pseudomonadota</taxon>
        <taxon>Alphaproteobacteria</taxon>
        <taxon>Sphingomonadales</taxon>
        <taxon>Sphingomonadaceae</taxon>
        <taxon>Novosphingobium</taxon>
    </lineage>
</organism>
<dbReference type="Proteomes" id="UP001162881">
    <property type="component" value="Unassembled WGS sequence"/>
</dbReference>
<dbReference type="Pfam" id="PF17954">
    <property type="entry name" value="Pirin_C_2"/>
    <property type="match status" value="1"/>
</dbReference>
<sequence length="240" mass="25363">MIELRPLASLGTASEAGVEAQFHFSFERYHDPARTNWGRLRAWNAVRFAPGARTAPHTHHDMEIVTCVHEGAVTYADTEGHSACTGVDEIQVISAGAGIVHGESNAQATRARCFEIWILPDRRGGAPTSARGHFSRGDRAGRLVALASGQPCDAGSPALPLRADARVLGACLEAGRSVTYDIQAARHAYLVATQGRMRVADPQTHTTVEAQAGDGVAITGLSSFGVTALEDGEIVLVDTA</sequence>
<dbReference type="Pfam" id="PF02678">
    <property type="entry name" value="Pirin"/>
    <property type="match status" value="1"/>
</dbReference>
<accession>A0ABT0BDS5</accession>
<dbReference type="PANTHER" id="PTHR43212:SF3">
    <property type="entry name" value="QUERCETIN 2,3-DIOXYGENASE"/>
    <property type="match status" value="1"/>
</dbReference>
<dbReference type="PIRSF" id="PIRSF006232">
    <property type="entry name" value="Pirin"/>
    <property type="match status" value="1"/>
</dbReference>
<evidence type="ECO:0000259" key="3">
    <source>
        <dbReference type="Pfam" id="PF02678"/>
    </source>
</evidence>
<evidence type="ECO:0000313" key="5">
    <source>
        <dbReference type="EMBL" id="MCJ2183144.1"/>
    </source>
</evidence>